<evidence type="ECO:0000256" key="1">
    <source>
        <dbReference type="ARBA" id="ARBA00022857"/>
    </source>
</evidence>
<keyword evidence="2" id="KW-0560">Oxidoreductase</keyword>
<evidence type="ECO:0000313" key="4">
    <source>
        <dbReference type="EMBL" id="KAH0965803.1"/>
    </source>
</evidence>
<dbReference type="GO" id="GO:0016491">
    <property type="term" value="F:oxidoreductase activity"/>
    <property type="evidence" value="ECO:0007669"/>
    <property type="project" value="UniProtKB-KW"/>
</dbReference>
<dbReference type="RefSeq" id="XP_044723316.1">
    <property type="nucleotide sequence ID" value="XM_044862290.1"/>
</dbReference>
<dbReference type="PANTHER" id="PTHR47706:SF9">
    <property type="entry name" value="NMRA-LIKE DOMAIN-CONTAINING PROTEIN-RELATED"/>
    <property type="match status" value="1"/>
</dbReference>
<sequence>MSSPPTVAIAGASGNLGASMAQVFLEPAFRARFTDVIVLARGNSAKIQQLVSKGARLRQYSEDKLEEALEGVDVLVNTVGPSGHKFKESLLRCLPRTAVRLYFPSEFGVNHYLHDFDHEEWNAKKHHFRLTSQLIPNIRVCRVYPGLFLEESIGPWFGFFTKQGKYEAIGSPAQPVTYTSMDDTGKALAVLASSPPAAVPAEVYLSGDSKSFAEIAKIMGEAGAGHIDVSRIPLNEYKAQVLSKPSPTPERYLRFLMAEGKIDHRSEGLGNHNHLVQGAGEVEAFKSMTDLAKETQGRPWVDSD</sequence>
<reference evidence="4" key="1">
    <citation type="submission" date="2021-09" db="EMBL/GenBank/DDBJ databases">
        <title>A high-quality genome of the endoparasitic fungus Hirsutella rhossiliensis with a comparison of Hirsutella genomes reveals transposable elements contributing to genome size variation.</title>
        <authorList>
            <person name="Lin R."/>
            <person name="Jiao Y."/>
            <person name="Sun X."/>
            <person name="Ling J."/>
            <person name="Xie B."/>
            <person name="Cheng X."/>
        </authorList>
    </citation>
    <scope>NUCLEOTIDE SEQUENCE</scope>
    <source>
        <strain evidence="4">HR02</strain>
    </source>
</reference>
<feature type="domain" description="NmrA-like" evidence="3">
    <location>
        <begin position="6"/>
        <end position="248"/>
    </location>
</feature>
<protein>
    <submittedName>
        <fullName evidence="4">NmrA-like family domain-containing protein</fullName>
    </submittedName>
</protein>
<name>A0A9P8N187_9HYPO</name>
<dbReference type="Proteomes" id="UP000824596">
    <property type="component" value="Unassembled WGS sequence"/>
</dbReference>
<dbReference type="InterPro" id="IPR036291">
    <property type="entry name" value="NAD(P)-bd_dom_sf"/>
</dbReference>
<evidence type="ECO:0000256" key="2">
    <source>
        <dbReference type="ARBA" id="ARBA00023002"/>
    </source>
</evidence>
<dbReference type="InterPro" id="IPR008030">
    <property type="entry name" value="NmrA-like"/>
</dbReference>
<evidence type="ECO:0000313" key="5">
    <source>
        <dbReference type="Proteomes" id="UP000824596"/>
    </source>
</evidence>
<accession>A0A9P8N187</accession>
<gene>
    <name evidence="4" type="ORF">HRG_03819</name>
</gene>
<dbReference type="Gene3D" id="3.40.50.720">
    <property type="entry name" value="NAD(P)-binding Rossmann-like Domain"/>
    <property type="match status" value="1"/>
</dbReference>
<dbReference type="SUPFAM" id="SSF51735">
    <property type="entry name" value="NAD(P)-binding Rossmann-fold domains"/>
    <property type="match status" value="1"/>
</dbReference>
<keyword evidence="1" id="KW-0521">NADP</keyword>
<dbReference type="InterPro" id="IPR051609">
    <property type="entry name" value="NmrA/Isoflavone_reductase-like"/>
</dbReference>
<dbReference type="EMBL" id="JAIZPD010000003">
    <property type="protein sequence ID" value="KAH0965803.1"/>
    <property type="molecule type" value="Genomic_DNA"/>
</dbReference>
<dbReference type="Pfam" id="PF05368">
    <property type="entry name" value="NmrA"/>
    <property type="match status" value="1"/>
</dbReference>
<proteinExistence type="predicted"/>
<comment type="caution">
    <text evidence="4">The sequence shown here is derived from an EMBL/GenBank/DDBJ whole genome shotgun (WGS) entry which is preliminary data.</text>
</comment>
<keyword evidence="5" id="KW-1185">Reference proteome</keyword>
<dbReference type="PANTHER" id="PTHR47706">
    <property type="entry name" value="NMRA-LIKE FAMILY PROTEIN"/>
    <property type="match status" value="1"/>
</dbReference>
<organism evidence="4 5">
    <name type="scientific">Hirsutella rhossiliensis</name>
    <dbReference type="NCBI Taxonomy" id="111463"/>
    <lineage>
        <taxon>Eukaryota</taxon>
        <taxon>Fungi</taxon>
        <taxon>Dikarya</taxon>
        <taxon>Ascomycota</taxon>
        <taxon>Pezizomycotina</taxon>
        <taxon>Sordariomycetes</taxon>
        <taxon>Hypocreomycetidae</taxon>
        <taxon>Hypocreales</taxon>
        <taxon>Ophiocordycipitaceae</taxon>
        <taxon>Hirsutella</taxon>
    </lineage>
</organism>
<evidence type="ECO:0000259" key="3">
    <source>
        <dbReference type="Pfam" id="PF05368"/>
    </source>
</evidence>
<dbReference type="OrthoDB" id="9974981at2759"/>
<dbReference type="AlphaFoldDB" id="A0A9P8N187"/>
<dbReference type="GeneID" id="68352948"/>